<protein>
    <recommendedName>
        <fullName evidence="4">TeaA receptor TeaR</fullName>
    </recommendedName>
</protein>
<evidence type="ECO:0000256" key="1">
    <source>
        <dbReference type="SAM" id="MobiDB-lite"/>
    </source>
</evidence>
<sequence length="526" mass="57677">MAGVATAAYSADGLASPVDGSQWEFAVPLTSEESHLSKQRNSHDSNSIRAKFSRQRNSNGSRSSSVSRTIHAHESPYLASNRGRREPSLNRHGSELGSMRDAFGHEAVGRKEPEDGNDGLKLYLDGKTNQEKWIHRDKLAKIESEELHQAAILFQRRMRGESKSSAGRGRSHDSQPSGTGTATSPTTEYSEPWPKLREEPVKQDVNDNQGDYEREHWDLRRPEEIAADDAAASIYSHPSLGKSASRIPVSTVSPVPISLGRDSRSSRSRAATDEDDRSSRSRRASEPINIEPDASTPSPESRPDSRGFSGPQNPPGKKIVKNASSTTRKTSAPPANRKASAPRSRAVSGNNTQRPTTRSGESRPPTAANRPEGDPPWLATMYKPDPRLPPDQQMIPTVAKKIMQEQWEKEGRTPNTYDRHFAPLAVHPFDAPPPVAPKVEPEEQPVESEPLQLEELPPQSPQSPQSPKSPEPPRPNTSTGYSTMPKVQDTPPMGLPPNPNPNWNPPVVTAQQPPKKEKSCGCCIVM</sequence>
<dbReference type="EMBL" id="MDYP01000010">
    <property type="protein sequence ID" value="OQE08275.1"/>
    <property type="molecule type" value="Genomic_DNA"/>
</dbReference>
<organism evidence="2 3">
    <name type="scientific">Penicillium vulpinum</name>
    <dbReference type="NCBI Taxonomy" id="29845"/>
    <lineage>
        <taxon>Eukaryota</taxon>
        <taxon>Fungi</taxon>
        <taxon>Dikarya</taxon>
        <taxon>Ascomycota</taxon>
        <taxon>Pezizomycotina</taxon>
        <taxon>Eurotiomycetes</taxon>
        <taxon>Eurotiomycetidae</taxon>
        <taxon>Eurotiales</taxon>
        <taxon>Aspergillaceae</taxon>
        <taxon>Penicillium</taxon>
    </lineage>
</organism>
<feature type="region of interest" description="Disordered" evidence="1">
    <location>
        <begin position="30"/>
        <end position="123"/>
    </location>
</feature>
<accession>A0A1V6S2K6</accession>
<feature type="compositionally biased region" description="Pro residues" evidence="1">
    <location>
        <begin position="493"/>
        <end position="504"/>
    </location>
</feature>
<feature type="compositionally biased region" description="Basic and acidic residues" evidence="1">
    <location>
        <begin position="83"/>
        <end position="94"/>
    </location>
</feature>
<feature type="compositionally biased region" description="Low complexity" evidence="1">
    <location>
        <begin position="447"/>
        <end position="466"/>
    </location>
</feature>
<evidence type="ECO:0000313" key="3">
    <source>
        <dbReference type="Proteomes" id="UP000191518"/>
    </source>
</evidence>
<feature type="compositionally biased region" description="Polar residues" evidence="1">
    <location>
        <begin position="347"/>
        <end position="359"/>
    </location>
</feature>
<evidence type="ECO:0008006" key="4">
    <source>
        <dbReference type="Google" id="ProtNLM"/>
    </source>
</evidence>
<keyword evidence="3" id="KW-1185">Reference proteome</keyword>
<comment type="caution">
    <text evidence="2">The sequence shown here is derived from an EMBL/GenBank/DDBJ whole genome shotgun (WGS) entry which is preliminary data.</text>
</comment>
<feature type="region of interest" description="Disordered" evidence="1">
    <location>
        <begin position="153"/>
        <end position="220"/>
    </location>
</feature>
<dbReference type="Proteomes" id="UP000191518">
    <property type="component" value="Unassembled WGS sequence"/>
</dbReference>
<dbReference type="AlphaFoldDB" id="A0A1V6S2K6"/>
<gene>
    <name evidence="2" type="ORF">PENVUL_c010G05376</name>
</gene>
<dbReference type="OrthoDB" id="418495at2759"/>
<evidence type="ECO:0000313" key="2">
    <source>
        <dbReference type="EMBL" id="OQE08275.1"/>
    </source>
</evidence>
<feature type="compositionally biased region" description="Low complexity" evidence="1">
    <location>
        <begin position="55"/>
        <end position="68"/>
    </location>
</feature>
<proteinExistence type="predicted"/>
<dbReference type="STRING" id="29845.A0A1V6S2K6"/>
<feature type="region of interest" description="Disordered" evidence="1">
    <location>
        <begin position="238"/>
        <end position="392"/>
    </location>
</feature>
<feature type="compositionally biased region" description="Basic and acidic residues" evidence="1">
    <location>
        <begin position="102"/>
        <end position="114"/>
    </location>
</feature>
<name>A0A1V6S2K6_9EURO</name>
<feature type="region of interest" description="Disordered" evidence="1">
    <location>
        <begin position="425"/>
        <end position="521"/>
    </location>
</feature>
<feature type="compositionally biased region" description="Low complexity" evidence="1">
    <location>
        <begin position="176"/>
        <end position="187"/>
    </location>
</feature>
<feature type="compositionally biased region" description="Basic and acidic residues" evidence="1">
    <location>
        <begin position="194"/>
        <end position="220"/>
    </location>
</feature>
<reference evidence="3" key="1">
    <citation type="journal article" date="2017" name="Nat. Microbiol.">
        <title>Global analysis of biosynthetic gene clusters reveals vast potential of secondary metabolite production in Penicillium species.</title>
        <authorList>
            <person name="Nielsen J.C."/>
            <person name="Grijseels S."/>
            <person name="Prigent S."/>
            <person name="Ji B."/>
            <person name="Dainat J."/>
            <person name="Nielsen K.F."/>
            <person name="Frisvad J.C."/>
            <person name="Workman M."/>
            <person name="Nielsen J."/>
        </authorList>
    </citation>
    <scope>NUCLEOTIDE SEQUENCE [LARGE SCALE GENOMIC DNA]</scope>
    <source>
        <strain evidence="3">IBT 29486</strain>
    </source>
</reference>